<dbReference type="PROSITE" id="PS50850">
    <property type="entry name" value="MFS"/>
    <property type="match status" value="1"/>
</dbReference>
<dbReference type="AlphaFoldDB" id="A0A364MVZ3"/>
<keyword evidence="4 6" id="KW-0472">Membrane</keyword>
<comment type="subcellular location">
    <subcellularLocation>
        <location evidence="1">Membrane</location>
        <topology evidence="1">Multi-pass membrane protein</topology>
    </subcellularLocation>
</comment>
<dbReference type="GO" id="GO:0016020">
    <property type="term" value="C:membrane"/>
    <property type="evidence" value="ECO:0007669"/>
    <property type="project" value="UniProtKB-SubCell"/>
</dbReference>
<dbReference type="SUPFAM" id="SSF103473">
    <property type="entry name" value="MFS general substrate transporter"/>
    <property type="match status" value="1"/>
</dbReference>
<feature type="transmembrane region" description="Helical" evidence="6">
    <location>
        <begin position="319"/>
        <end position="339"/>
    </location>
</feature>
<feature type="transmembrane region" description="Helical" evidence="6">
    <location>
        <begin position="414"/>
        <end position="436"/>
    </location>
</feature>
<feature type="transmembrane region" description="Helical" evidence="6">
    <location>
        <begin position="377"/>
        <end position="402"/>
    </location>
</feature>
<dbReference type="GO" id="GO:0022857">
    <property type="term" value="F:transmembrane transporter activity"/>
    <property type="evidence" value="ECO:0007669"/>
    <property type="project" value="InterPro"/>
</dbReference>
<reference evidence="9" key="1">
    <citation type="submission" date="2018-05" db="EMBL/GenBank/DDBJ databases">
        <title>Draft genome sequence of Stemphylium lycopersici strain CIDEFI 213.</title>
        <authorList>
            <person name="Medina R."/>
            <person name="Franco M.E.E."/>
            <person name="Lucentini C.G."/>
            <person name="Saparrat M.C.N."/>
            <person name="Balatti P.A."/>
        </authorList>
    </citation>
    <scope>NUCLEOTIDE SEQUENCE [LARGE SCALE GENOMIC DNA]</scope>
    <source>
        <strain evidence="9">CIDEFI 213</strain>
    </source>
</reference>
<sequence>MPHNADTAIKVATSAGAIFGQCIFGYLGDLLGRKKMYGVELMIIIATTLAQSLCGESSTLSIVGVLIFYRVVMGIGVGGDYPLSAVITAEFASTRYRGGIIAAVFAMQGLGQLAAALVTLIVVVIYKEALVTIAGVGECVGSCATHVDKMWRIIIAFGGIPGWFALYYRLTVPETPRYTFDVMYDVEKASVDARKYRYGKQGNVVNPVTQAKTRSEMAKYKTPRPTLMEVLRFYSQKKQAIRLFGTSMSWFFLDLAFYGLGFSSASLMSTMGFDQRDNLYLYLRNTATGQIVLICAGALPGYWLTVFTVDKLGRKPIQIGGFAILTIIFCVLGFAWQSLTKTHLLALYVLAQFFFNFGPNATTFISPAEIFPTRVRCTGHGFSAGMGKLGAVFAQIFFAPMIKRGATHENPTPWIHGVMQIFALFMFLGMLTSFLVPESKQARLEALAGEKDDVYELQASGWRDRRGAAAAASGGVVGMGAADAELAHGNSCVVVARGSGSASARSVDRGSEGGLREGDVEKKWWRFRQSEHDQPRRSDHQTNAAPNLNADEIRAAVFLLEQCTGNGGADQRRDTTHAPGHAEPSAEAREVGLLIHNRNPAQRQHPTTRRTNRPGDNRANIMRRKPTHQSAEETAGDAEDQHVQRSALAATQALAGIRRDVKAGDVQQAGAGAHADALAEEDLPDDEDVSDKEHRAEVAEVEEGA</sequence>
<evidence type="ECO:0000256" key="1">
    <source>
        <dbReference type="ARBA" id="ARBA00004141"/>
    </source>
</evidence>
<keyword evidence="9" id="KW-1185">Reference proteome</keyword>
<name>A0A364MVZ3_STELY</name>
<feature type="region of interest" description="Disordered" evidence="5">
    <location>
        <begin position="596"/>
        <end position="645"/>
    </location>
</feature>
<accession>A0A364MVZ3</accession>
<feature type="domain" description="Major facilitator superfamily (MFS) profile" evidence="7">
    <location>
        <begin position="1"/>
        <end position="441"/>
    </location>
</feature>
<evidence type="ECO:0000313" key="8">
    <source>
        <dbReference type="EMBL" id="RAR05226.1"/>
    </source>
</evidence>
<dbReference type="PANTHER" id="PTHR24064">
    <property type="entry name" value="SOLUTE CARRIER FAMILY 22 MEMBER"/>
    <property type="match status" value="1"/>
</dbReference>
<feature type="transmembrane region" description="Helical" evidence="6">
    <location>
        <begin position="345"/>
        <end position="365"/>
    </location>
</feature>
<dbReference type="InterPro" id="IPR036259">
    <property type="entry name" value="MFS_trans_sf"/>
</dbReference>
<organism evidence="8 9">
    <name type="scientific">Stemphylium lycopersici</name>
    <name type="common">Tomato gray leaf spot disease fungus</name>
    <name type="synonym">Thyrospora lycopersici</name>
    <dbReference type="NCBI Taxonomy" id="183478"/>
    <lineage>
        <taxon>Eukaryota</taxon>
        <taxon>Fungi</taxon>
        <taxon>Dikarya</taxon>
        <taxon>Ascomycota</taxon>
        <taxon>Pezizomycotina</taxon>
        <taxon>Dothideomycetes</taxon>
        <taxon>Pleosporomycetidae</taxon>
        <taxon>Pleosporales</taxon>
        <taxon>Pleosporineae</taxon>
        <taxon>Pleosporaceae</taxon>
        <taxon>Stemphylium</taxon>
    </lineage>
</organism>
<evidence type="ECO:0000259" key="7">
    <source>
        <dbReference type="PROSITE" id="PS50850"/>
    </source>
</evidence>
<evidence type="ECO:0000256" key="4">
    <source>
        <dbReference type="ARBA" id="ARBA00023136"/>
    </source>
</evidence>
<proteinExistence type="predicted"/>
<dbReference type="PROSITE" id="PS00216">
    <property type="entry name" value="SUGAR_TRANSPORT_1"/>
    <property type="match status" value="1"/>
</dbReference>
<feature type="transmembrane region" description="Helical" evidence="6">
    <location>
        <begin position="59"/>
        <end position="79"/>
    </location>
</feature>
<dbReference type="Pfam" id="PF00083">
    <property type="entry name" value="Sugar_tr"/>
    <property type="match status" value="1"/>
</dbReference>
<feature type="region of interest" description="Disordered" evidence="5">
    <location>
        <begin position="665"/>
        <end position="705"/>
    </location>
</feature>
<dbReference type="Proteomes" id="UP000249619">
    <property type="component" value="Unassembled WGS sequence"/>
</dbReference>
<evidence type="ECO:0000256" key="3">
    <source>
        <dbReference type="ARBA" id="ARBA00022989"/>
    </source>
</evidence>
<evidence type="ECO:0000313" key="9">
    <source>
        <dbReference type="Proteomes" id="UP000249619"/>
    </source>
</evidence>
<keyword evidence="2 6" id="KW-0812">Transmembrane</keyword>
<dbReference type="InterPro" id="IPR005828">
    <property type="entry name" value="MFS_sugar_transport-like"/>
</dbReference>
<feature type="transmembrane region" description="Helical" evidence="6">
    <location>
        <begin position="241"/>
        <end position="267"/>
    </location>
</feature>
<feature type="transmembrane region" description="Helical" evidence="6">
    <location>
        <begin position="150"/>
        <end position="168"/>
    </location>
</feature>
<evidence type="ECO:0000256" key="5">
    <source>
        <dbReference type="SAM" id="MobiDB-lite"/>
    </source>
</evidence>
<dbReference type="InterPro" id="IPR005829">
    <property type="entry name" value="Sugar_transporter_CS"/>
</dbReference>
<dbReference type="STRING" id="183478.A0A364MVZ3"/>
<dbReference type="CDD" id="cd17364">
    <property type="entry name" value="MFS_PhT"/>
    <property type="match status" value="1"/>
</dbReference>
<dbReference type="PROSITE" id="PS00217">
    <property type="entry name" value="SUGAR_TRANSPORT_2"/>
    <property type="match status" value="1"/>
</dbReference>
<feature type="compositionally biased region" description="Low complexity" evidence="5">
    <location>
        <begin position="665"/>
        <end position="676"/>
    </location>
</feature>
<gene>
    <name evidence="8" type="ORF">DDE83_007452</name>
</gene>
<dbReference type="Gene3D" id="1.20.1250.20">
    <property type="entry name" value="MFS general substrate transporter like domains"/>
    <property type="match status" value="2"/>
</dbReference>
<keyword evidence="3 6" id="KW-1133">Transmembrane helix</keyword>
<evidence type="ECO:0000256" key="6">
    <source>
        <dbReference type="SAM" id="Phobius"/>
    </source>
</evidence>
<feature type="transmembrane region" description="Helical" evidence="6">
    <location>
        <begin position="100"/>
        <end position="126"/>
    </location>
</feature>
<comment type="caution">
    <text evidence="8">The sequence shown here is derived from an EMBL/GenBank/DDBJ whole genome shotgun (WGS) entry which is preliminary data.</text>
</comment>
<feature type="transmembrane region" description="Helical" evidence="6">
    <location>
        <begin position="287"/>
        <end position="307"/>
    </location>
</feature>
<evidence type="ECO:0000256" key="2">
    <source>
        <dbReference type="ARBA" id="ARBA00022692"/>
    </source>
</evidence>
<dbReference type="EMBL" id="QGDH01000136">
    <property type="protein sequence ID" value="RAR05226.1"/>
    <property type="molecule type" value="Genomic_DNA"/>
</dbReference>
<dbReference type="InterPro" id="IPR020846">
    <property type="entry name" value="MFS_dom"/>
</dbReference>
<protein>
    <submittedName>
        <fullName evidence="8">Phosphate permease</fullName>
    </submittedName>
</protein>
<feature type="transmembrane region" description="Helical" evidence="6">
    <location>
        <begin position="36"/>
        <end position="53"/>
    </location>
</feature>
<feature type="compositionally biased region" description="Acidic residues" evidence="5">
    <location>
        <begin position="678"/>
        <end position="690"/>
    </location>
</feature>